<evidence type="ECO:0000256" key="2">
    <source>
        <dbReference type="ARBA" id="ARBA00008220"/>
    </source>
</evidence>
<evidence type="ECO:0000313" key="10">
    <source>
        <dbReference type="EMBL" id="ARU96308.1"/>
    </source>
</evidence>
<dbReference type="Proteomes" id="UP000195814">
    <property type="component" value="Chromosome"/>
</dbReference>
<feature type="transmembrane region" description="Helical" evidence="9">
    <location>
        <begin position="414"/>
        <end position="431"/>
    </location>
</feature>
<feature type="transmembrane region" description="Helical" evidence="9">
    <location>
        <begin position="322"/>
        <end position="344"/>
    </location>
</feature>
<keyword evidence="5 9" id="KW-0812">Transmembrane</keyword>
<comment type="subcellular location">
    <subcellularLocation>
        <location evidence="1">Cell membrane</location>
        <topology evidence="1">Multi-pass membrane protein</topology>
    </subcellularLocation>
</comment>
<feature type="transmembrane region" description="Helical" evidence="9">
    <location>
        <begin position="45"/>
        <end position="62"/>
    </location>
</feature>
<feature type="transmembrane region" description="Helical" evidence="9">
    <location>
        <begin position="226"/>
        <end position="252"/>
    </location>
</feature>
<evidence type="ECO:0000256" key="7">
    <source>
        <dbReference type="ARBA" id="ARBA00023136"/>
    </source>
</evidence>
<dbReference type="KEGG" id="tci:A7K98_19285"/>
<dbReference type="Gene3D" id="1.20.1740.10">
    <property type="entry name" value="Amino acid/polyamine transporter I"/>
    <property type="match status" value="1"/>
</dbReference>
<dbReference type="RefSeq" id="WP_232461567.1">
    <property type="nucleotide sequence ID" value="NZ_CP015579.1"/>
</dbReference>
<comment type="function">
    <text evidence="8">Major component of the acid-resistance (AR) system allowing enteric pathogens to survive the acidic environment in the stomach. Exchanges extracellular arginine for its intracellular decarboxylation product agmatine (Agm) thereby expelling intracellular protons. Probably undergoes several conformational states in order to translocate the substrate across the membrane; keeps the substrate accessible to only 1 side of the membrane at a time by opening and closing 3 membrane-internal gates.</text>
</comment>
<keyword evidence="12" id="KW-1185">Reference proteome</keyword>
<dbReference type="InterPro" id="IPR050367">
    <property type="entry name" value="APC_superfamily"/>
</dbReference>
<dbReference type="Proteomes" id="UP000195729">
    <property type="component" value="Chromosome"/>
</dbReference>
<comment type="similarity">
    <text evidence="2">Belongs to the amino acid-polyamine-organocation (APC) superfamily. Basic amino acid/polyamine antiporter (APA) (TC 2.A.3.2) family.</text>
</comment>
<dbReference type="AlphaFoldDB" id="A0A1Y0LFJ5"/>
<feature type="transmembrane region" description="Helical" evidence="9">
    <location>
        <begin position="272"/>
        <end position="295"/>
    </location>
</feature>
<feature type="transmembrane region" description="Helical" evidence="9">
    <location>
        <begin position="195"/>
        <end position="214"/>
    </location>
</feature>
<feature type="transmembrane region" description="Helical" evidence="9">
    <location>
        <begin position="12"/>
        <end position="33"/>
    </location>
</feature>
<keyword evidence="6 9" id="KW-1133">Transmembrane helix</keyword>
<evidence type="ECO:0000256" key="3">
    <source>
        <dbReference type="ARBA" id="ARBA00021069"/>
    </source>
</evidence>
<evidence type="ECO:0000256" key="8">
    <source>
        <dbReference type="ARBA" id="ARBA00045636"/>
    </source>
</evidence>
<dbReference type="PIRSF" id="PIRSF006060">
    <property type="entry name" value="AA_transporter"/>
    <property type="match status" value="1"/>
</dbReference>
<evidence type="ECO:0000256" key="5">
    <source>
        <dbReference type="ARBA" id="ARBA00022692"/>
    </source>
</evidence>
<evidence type="ECO:0000313" key="11">
    <source>
        <dbReference type="EMBL" id="ARV00341.1"/>
    </source>
</evidence>
<name>A0A1Y0LFJ5_TATCI</name>
<keyword evidence="7 9" id="KW-0472">Membrane</keyword>
<evidence type="ECO:0000256" key="9">
    <source>
        <dbReference type="SAM" id="Phobius"/>
    </source>
</evidence>
<evidence type="ECO:0000313" key="12">
    <source>
        <dbReference type="Proteomes" id="UP000195729"/>
    </source>
</evidence>
<feature type="transmembrane region" description="Helical" evidence="9">
    <location>
        <begin position="356"/>
        <end position="379"/>
    </location>
</feature>
<evidence type="ECO:0000256" key="6">
    <source>
        <dbReference type="ARBA" id="ARBA00022989"/>
    </source>
</evidence>
<feature type="transmembrane region" description="Helical" evidence="9">
    <location>
        <begin position="153"/>
        <end position="175"/>
    </location>
</feature>
<feature type="transmembrane region" description="Helical" evidence="9">
    <location>
        <begin position="93"/>
        <end position="113"/>
    </location>
</feature>
<sequence length="456" mass="48327">MTNDKNISPHKMGLPTLTIMTASNMMGSGVFMLPATLAGIGSVSVWGWMLTFPGVIVLALIFNKINAIHPQNGGIIANIGHCFGPFVGLQMTLFYWLSTWIGNCALLLASISYLSGLVPGLSTPTGAFCGCMILLWLSVVFGLFGVRLVGGAQIITGSCMMLVILSVAVCGWFHFSPHNYLSAYNVSGQSQTQAIFHAATLSMWGFLGMESASVSSGQVRNPRRTIPLATLAGLGIALLCYLISSNAIMGLLPHSSLVVSASPFADSARLLWGPRAAQIVSLLVVIACIGAIPGWQILQTEVPRAAAGAGLFPAVFGKTNRFGVSWVALIFTSVLMSGVLLMTLSADLQSQFRTVIGLAVSASLFPYAFAALSLPVMLIRLSASRRKTSGWVLMALVALTFVSLAIISGQSDTLVCGILIQMATLPLYLLYTSRRKKPALQDESGQPAALLAEYKE</sequence>
<dbReference type="PANTHER" id="PTHR42770">
    <property type="entry name" value="AMINO ACID TRANSPORTER-RELATED"/>
    <property type="match status" value="1"/>
</dbReference>
<dbReference type="EMBL" id="CP015581">
    <property type="protein sequence ID" value="ARV00341.1"/>
    <property type="molecule type" value="Genomic_DNA"/>
</dbReference>
<dbReference type="GO" id="GO:0005886">
    <property type="term" value="C:plasma membrane"/>
    <property type="evidence" value="ECO:0007669"/>
    <property type="project" value="UniProtKB-SubCell"/>
</dbReference>
<feature type="transmembrane region" description="Helical" evidence="9">
    <location>
        <begin position="125"/>
        <end position="146"/>
    </location>
</feature>
<protein>
    <recommendedName>
        <fullName evidence="3">Arginine/agmatine antiporter</fullName>
    </recommendedName>
</protein>
<dbReference type="PANTHER" id="PTHR42770:SF18">
    <property type="entry name" value="ARGININE_AGMATINE ANTIPORTER"/>
    <property type="match status" value="1"/>
</dbReference>
<dbReference type="Pfam" id="PF13520">
    <property type="entry name" value="AA_permease_2"/>
    <property type="match status" value="1"/>
</dbReference>
<gene>
    <name evidence="10" type="ORF">A7K98_19285</name>
    <name evidence="11" type="ORF">A7K99_19270</name>
</gene>
<dbReference type="InterPro" id="IPR002293">
    <property type="entry name" value="AA/rel_permease1"/>
</dbReference>
<accession>A0A1Y0LFJ5</accession>
<organism evidence="10 13">
    <name type="scientific">Tatumella citrea</name>
    <name type="common">Pantoea citrea</name>
    <dbReference type="NCBI Taxonomy" id="53336"/>
    <lineage>
        <taxon>Bacteria</taxon>
        <taxon>Pseudomonadati</taxon>
        <taxon>Pseudomonadota</taxon>
        <taxon>Gammaproteobacteria</taxon>
        <taxon>Enterobacterales</taxon>
        <taxon>Erwiniaceae</taxon>
        <taxon>Tatumella</taxon>
    </lineage>
</organism>
<evidence type="ECO:0000313" key="13">
    <source>
        <dbReference type="Proteomes" id="UP000195814"/>
    </source>
</evidence>
<evidence type="ECO:0000256" key="4">
    <source>
        <dbReference type="ARBA" id="ARBA00022475"/>
    </source>
</evidence>
<dbReference type="EMBL" id="CP015579">
    <property type="protein sequence ID" value="ARU96308.1"/>
    <property type="molecule type" value="Genomic_DNA"/>
</dbReference>
<feature type="transmembrane region" description="Helical" evidence="9">
    <location>
        <begin position="391"/>
        <end position="408"/>
    </location>
</feature>
<dbReference type="GO" id="GO:0022857">
    <property type="term" value="F:transmembrane transporter activity"/>
    <property type="evidence" value="ECO:0007669"/>
    <property type="project" value="InterPro"/>
</dbReference>
<keyword evidence="4" id="KW-1003">Cell membrane</keyword>
<reference evidence="12 13" key="1">
    <citation type="submission" date="2016-05" db="EMBL/GenBank/DDBJ databases">
        <title>Complete genome sequence of two 2,5-diketo-D-glunonic acid producing strain Tatumella citrea.</title>
        <authorList>
            <person name="Duan C."/>
            <person name="Yang J."/>
            <person name="Yang S."/>
        </authorList>
    </citation>
    <scope>NUCLEOTIDE SEQUENCE [LARGE SCALE GENOMIC DNA]</scope>
    <source>
        <strain evidence="11 12">ATCC 39140</strain>
        <strain evidence="10 13">DSM 13699</strain>
    </source>
</reference>
<proteinExistence type="inferred from homology"/>
<evidence type="ECO:0000256" key="1">
    <source>
        <dbReference type="ARBA" id="ARBA00004651"/>
    </source>
</evidence>